<feature type="compositionally biased region" description="Basic and acidic residues" evidence="1">
    <location>
        <begin position="114"/>
        <end position="125"/>
    </location>
</feature>
<dbReference type="AlphaFoldDB" id="A0A0A9G6Q1"/>
<dbReference type="EMBL" id="GBRH01178787">
    <property type="protein sequence ID" value="JAE19109.1"/>
    <property type="molecule type" value="Transcribed_RNA"/>
</dbReference>
<protein>
    <submittedName>
        <fullName evidence="2">Uncharacterized protein</fullName>
    </submittedName>
</protein>
<feature type="compositionally biased region" description="Low complexity" evidence="1">
    <location>
        <begin position="98"/>
        <end position="110"/>
    </location>
</feature>
<organism evidence="2">
    <name type="scientific">Arundo donax</name>
    <name type="common">Giant reed</name>
    <name type="synonym">Donax arundinaceus</name>
    <dbReference type="NCBI Taxonomy" id="35708"/>
    <lineage>
        <taxon>Eukaryota</taxon>
        <taxon>Viridiplantae</taxon>
        <taxon>Streptophyta</taxon>
        <taxon>Embryophyta</taxon>
        <taxon>Tracheophyta</taxon>
        <taxon>Spermatophyta</taxon>
        <taxon>Magnoliopsida</taxon>
        <taxon>Liliopsida</taxon>
        <taxon>Poales</taxon>
        <taxon>Poaceae</taxon>
        <taxon>PACMAD clade</taxon>
        <taxon>Arundinoideae</taxon>
        <taxon>Arundineae</taxon>
        <taxon>Arundo</taxon>
    </lineage>
</organism>
<name>A0A0A9G6Q1_ARUDO</name>
<proteinExistence type="predicted"/>
<reference evidence="2" key="2">
    <citation type="journal article" date="2015" name="Data Brief">
        <title>Shoot transcriptome of the giant reed, Arundo donax.</title>
        <authorList>
            <person name="Barrero R.A."/>
            <person name="Guerrero F.D."/>
            <person name="Moolhuijzen P."/>
            <person name="Goolsby J.A."/>
            <person name="Tidwell J."/>
            <person name="Bellgard S.E."/>
            <person name="Bellgard M.I."/>
        </authorList>
    </citation>
    <scope>NUCLEOTIDE SEQUENCE</scope>
    <source>
        <tissue evidence="2">Shoot tissue taken approximately 20 cm above the soil surface</tissue>
    </source>
</reference>
<sequence>MPPWSRWTLRNNATKECFSVSLDIRVVVLINSQRCACVLQEQMRHAALELSQVIPYLVHNLVGDEVAAAALRRDDDVPLGPPGGQGGSRRRRGGGGDLAPDGAARTAAGASRIGENDGRSRAAAG</sequence>
<feature type="region of interest" description="Disordered" evidence="1">
    <location>
        <begin position="72"/>
        <end position="125"/>
    </location>
</feature>
<evidence type="ECO:0000256" key="1">
    <source>
        <dbReference type="SAM" id="MobiDB-lite"/>
    </source>
</evidence>
<evidence type="ECO:0000313" key="2">
    <source>
        <dbReference type="EMBL" id="JAE19109.1"/>
    </source>
</evidence>
<accession>A0A0A9G6Q1</accession>
<reference evidence="2" key="1">
    <citation type="submission" date="2014-09" db="EMBL/GenBank/DDBJ databases">
        <authorList>
            <person name="Magalhaes I.L.F."/>
            <person name="Oliveira U."/>
            <person name="Santos F.R."/>
            <person name="Vidigal T.H.D.A."/>
            <person name="Brescovit A.D."/>
            <person name="Santos A.J."/>
        </authorList>
    </citation>
    <scope>NUCLEOTIDE SEQUENCE</scope>
    <source>
        <tissue evidence="2">Shoot tissue taken approximately 20 cm above the soil surface</tissue>
    </source>
</reference>